<dbReference type="Proteomes" id="UP000827721">
    <property type="component" value="Unassembled WGS sequence"/>
</dbReference>
<feature type="domain" description="Gnk2-homologous" evidence="5">
    <location>
        <begin position="28"/>
        <end position="133"/>
    </location>
</feature>
<feature type="chain" id="PRO_5046501394" description="Gnk2-homologous domain-containing protein" evidence="4">
    <location>
        <begin position="25"/>
        <end position="411"/>
    </location>
</feature>
<reference evidence="6 7" key="1">
    <citation type="submission" date="2021-02" db="EMBL/GenBank/DDBJ databases">
        <title>Plant Genome Project.</title>
        <authorList>
            <person name="Zhang R.-G."/>
        </authorList>
    </citation>
    <scope>NUCLEOTIDE SEQUENCE [LARGE SCALE GENOMIC DNA]</scope>
    <source>
        <tissue evidence="6">Leaves</tissue>
    </source>
</reference>
<evidence type="ECO:0000256" key="4">
    <source>
        <dbReference type="SAM" id="SignalP"/>
    </source>
</evidence>
<dbReference type="Gene3D" id="3.30.430.20">
    <property type="entry name" value="Gnk2 domain, C-X8-C-X2-C motif"/>
    <property type="match status" value="2"/>
</dbReference>
<dbReference type="PANTHER" id="PTHR32099">
    <property type="entry name" value="CYSTEINE-RICH REPEAT SECRETORY PROTEIN"/>
    <property type="match status" value="1"/>
</dbReference>
<evidence type="ECO:0000256" key="2">
    <source>
        <dbReference type="ARBA" id="ARBA00022737"/>
    </source>
</evidence>
<dbReference type="InterPro" id="IPR002902">
    <property type="entry name" value="GNK2"/>
</dbReference>
<protein>
    <recommendedName>
        <fullName evidence="5">Gnk2-homologous domain-containing protein</fullName>
    </recommendedName>
</protein>
<sequence>MEIVSSRSLLFLSCVLHIVTLTASQPNFLHHYCLSNKGNCVANTTYSANLKDQIISSISCNSEISYGFYSFSVSQNSDNRLNVIASCRGDIKPDACHSCLNDSVSKLINLCCNYQEAIGYYEKCKLRFSNRSISQSVKVTPRFAIASPQNLTIILNFQSNQSLMTLLNSLRSKAASGGSLRKFAAGNMLVSQNTRVYALVQCTPDLSQVNCTNCLGTIAGRIQYCCDDKEGASIYAPSCELRFELHRFYDPTVHEVTVLSPSLSSTNTTTLKVKSDVFSFGVLVLELVSGQRRSCSDTEEEIIECLLTHAWKKWNEGTTSNLIDPTLREGSRNDMLKCIHIGLLCVQESVSDRPTMASVIHMLNSDSVTLAAPAKPGFFMQSSAMLNASSSLEHNSGSTESDRRRIATAPL</sequence>
<keyword evidence="2" id="KW-0677">Repeat</keyword>
<organism evidence="6 7">
    <name type="scientific">Xanthoceras sorbifolium</name>
    <dbReference type="NCBI Taxonomy" id="99658"/>
    <lineage>
        <taxon>Eukaryota</taxon>
        <taxon>Viridiplantae</taxon>
        <taxon>Streptophyta</taxon>
        <taxon>Embryophyta</taxon>
        <taxon>Tracheophyta</taxon>
        <taxon>Spermatophyta</taxon>
        <taxon>Magnoliopsida</taxon>
        <taxon>eudicotyledons</taxon>
        <taxon>Gunneridae</taxon>
        <taxon>Pentapetalae</taxon>
        <taxon>rosids</taxon>
        <taxon>malvids</taxon>
        <taxon>Sapindales</taxon>
        <taxon>Sapindaceae</taxon>
        <taxon>Xanthoceroideae</taxon>
        <taxon>Xanthoceras</taxon>
    </lineage>
</organism>
<dbReference type="EMBL" id="JAFEMO010000006">
    <property type="protein sequence ID" value="KAH7569093.1"/>
    <property type="molecule type" value="Genomic_DNA"/>
</dbReference>
<evidence type="ECO:0000313" key="6">
    <source>
        <dbReference type="EMBL" id="KAH7569093.1"/>
    </source>
</evidence>
<dbReference type="CDD" id="cd23509">
    <property type="entry name" value="Gnk2-like"/>
    <property type="match status" value="2"/>
</dbReference>
<accession>A0ABQ8HXR1</accession>
<keyword evidence="1 4" id="KW-0732">Signal</keyword>
<evidence type="ECO:0000313" key="7">
    <source>
        <dbReference type="Proteomes" id="UP000827721"/>
    </source>
</evidence>
<evidence type="ECO:0000259" key="5">
    <source>
        <dbReference type="PROSITE" id="PS51473"/>
    </source>
</evidence>
<feature type="region of interest" description="Disordered" evidence="3">
    <location>
        <begin position="390"/>
        <end position="411"/>
    </location>
</feature>
<dbReference type="Gene3D" id="1.10.510.10">
    <property type="entry name" value="Transferase(Phosphotransferase) domain 1"/>
    <property type="match status" value="1"/>
</dbReference>
<dbReference type="InterPro" id="IPR011009">
    <property type="entry name" value="Kinase-like_dom_sf"/>
</dbReference>
<feature type="compositionally biased region" description="Polar residues" evidence="3">
    <location>
        <begin position="390"/>
        <end position="399"/>
    </location>
</feature>
<dbReference type="Pfam" id="PF01657">
    <property type="entry name" value="Stress-antifung"/>
    <property type="match status" value="2"/>
</dbReference>
<feature type="signal peptide" evidence="4">
    <location>
        <begin position="1"/>
        <end position="24"/>
    </location>
</feature>
<dbReference type="SUPFAM" id="SSF56112">
    <property type="entry name" value="Protein kinase-like (PK-like)"/>
    <property type="match status" value="1"/>
</dbReference>
<dbReference type="InterPro" id="IPR038408">
    <property type="entry name" value="GNK2_sf"/>
</dbReference>
<comment type="caution">
    <text evidence="6">The sequence shown here is derived from an EMBL/GenBank/DDBJ whole genome shotgun (WGS) entry which is preliminary data.</text>
</comment>
<proteinExistence type="predicted"/>
<feature type="domain" description="Gnk2-homologous" evidence="5">
    <location>
        <begin position="139"/>
        <end position="248"/>
    </location>
</feature>
<evidence type="ECO:0000256" key="1">
    <source>
        <dbReference type="ARBA" id="ARBA00022729"/>
    </source>
</evidence>
<dbReference type="PANTHER" id="PTHR32099:SF51">
    <property type="entry name" value="CYSTEINE-RICH RECEPTOR-LIKE PROTEIN KINASE 25 ISOFORM X1"/>
    <property type="match status" value="1"/>
</dbReference>
<dbReference type="PROSITE" id="PS51473">
    <property type="entry name" value="GNK2"/>
    <property type="match status" value="2"/>
</dbReference>
<keyword evidence="7" id="KW-1185">Reference proteome</keyword>
<name>A0ABQ8HXR1_9ROSI</name>
<gene>
    <name evidence="6" type="ORF">JRO89_XS06G0104300</name>
</gene>
<evidence type="ECO:0000256" key="3">
    <source>
        <dbReference type="SAM" id="MobiDB-lite"/>
    </source>
</evidence>